<comment type="caution">
    <text evidence="3">The sequence shown here is derived from an EMBL/GenBank/DDBJ whole genome shotgun (WGS) entry which is preliminary data.</text>
</comment>
<organism evidence="3 4">
    <name type="scientific">Amazonocrinis nigriterrae CENA67</name>
    <dbReference type="NCBI Taxonomy" id="2794033"/>
    <lineage>
        <taxon>Bacteria</taxon>
        <taxon>Bacillati</taxon>
        <taxon>Cyanobacteriota</taxon>
        <taxon>Cyanophyceae</taxon>
        <taxon>Nostocales</taxon>
        <taxon>Nostocaceae</taxon>
        <taxon>Amazonocrinis</taxon>
        <taxon>Amazonocrinis nigriterrae</taxon>
    </lineage>
</organism>
<dbReference type="EMBL" id="JAECZC010000049">
    <property type="protein sequence ID" value="MBH8564672.1"/>
    <property type="molecule type" value="Genomic_DNA"/>
</dbReference>
<dbReference type="Pfam" id="PF00043">
    <property type="entry name" value="GST_C"/>
    <property type="match status" value="1"/>
</dbReference>
<dbReference type="Gene3D" id="3.40.30.10">
    <property type="entry name" value="Glutaredoxin"/>
    <property type="match status" value="1"/>
</dbReference>
<dbReference type="Pfam" id="PF13417">
    <property type="entry name" value="GST_N_3"/>
    <property type="match status" value="1"/>
</dbReference>
<dbReference type="Proteomes" id="UP000632766">
    <property type="component" value="Unassembled WGS sequence"/>
</dbReference>
<dbReference type="SUPFAM" id="SSF47616">
    <property type="entry name" value="GST C-terminal domain-like"/>
    <property type="match status" value="1"/>
</dbReference>
<dbReference type="SUPFAM" id="SSF52833">
    <property type="entry name" value="Thioredoxin-like"/>
    <property type="match status" value="1"/>
</dbReference>
<dbReference type="PROSITE" id="PS50405">
    <property type="entry name" value="GST_CTER"/>
    <property type="match status" value="1"/>
</dbReference>
<protein>
    <submittedName>
        <fullName evidence="3">Glutathione S-transferase family protein</fullName>
    </submittedName>
</protein>
<dbReference type="InterPro" id="IPR010987">
    <property type="entry name" value="Glutathione-S-Trfase_C-like"/>
</dbReference>
<dbReference type="PANTHER" id="PTHR44051:SF8">
    <property type="entry name" value="GLUTATHIONE S-TRANSFERASE GSTA"/>
    <property type="match status" value="1"/>
</dbReference>
<dbReference type="InterPro" id="IPR036249">
    <property type="entry name" value="Thioredoxin-like_sf"/>
</dbReference>
<proteinExistence type="predicted"/>
<dbReference type="InterPro" id="IPR040079">
    <property type="entry name" value="Glutathione_S-Trfase"/>
</dbReference>
<dbReference type="InterPro" id="IPR004046">
    <property type="entry name" value="GST_C"/>
</dbReference>
<gene>
    <name evidence="3" type="ORF">I8748_21215</name>
</gene>
<evidence type="ECO:0000259" key="2">
    <source>
        <dbReference type="PROSITE" id="PS50405"/>
    </source>
</evidence>
<dbReference type="AlphaFoldDB" id="A0A8J7HS52"/>
<keyword evidence="4" id="KW-1185">Reference proteome</keyword>
<dbReference type="PANTHER" id="PTHR44051">
    <property type="entry name" value="GLUTATHIONE S-TRANSFERASE-RELATED"/>
    <property type="match status" value="1"/>
</dbReference>
<evidence type="ECO:0000313" key="3">
    <source>
        <dbReference type="EMBL" id="MBH8564672.1"/>
    </source>
</evidence>
<evidence type="ECO:0000259" key="1">
    <source>
        <dbReference type="PROSITE" id="PS50404"/>
    </source>
</evidence>
<feature type="domain" description="GST N-terminal" evidence="1">
    <location>
        <begin position="1"/>
        <end position="80"/>
    </location>
</feature>
<accession>A0A8J7HS52</accession>
<name>A0A8J7HS52_9NOST</name>
<dbReference type="CDD" id="cd00299">
    <property type="entry name" value="GST_C_family"/>
    <property type="match status" value="1"/>
</dbReference>
<dbReference type="CDD" id="cd00570">
    <property type="entry name" value="GST_N_family"/>
    <property type="match status" value="1"/>
</dbReference>
<dbReference type="SFLD" id="SFLDG00358">
    <property type="entry name" value="Main_(cytGST)"/>
    <property type="match status" value="1"/>
</dbReference>
<dbReference type="PROSITE" id="PS50404">
    <property type="entry name" value="GST_NTER"/>
    <property type="match status" value="1"/>
</dbReference>
<reference evidence="3 4" key="1">
    <citation type="journal article" date="2021" name="Int. J. Syst. Evol. Microbiol.">
        <title>Amazonocrinis nigriterrae gen. nov., sp. nov., Atlanticothrix silvestris gen. nov., sp. nov. and Dendronalium phyllosphericum gen. nov., sp. nov., nostocacean cyanobacteria from Brazilian environments.</title>
        <authorList>
            <person name="Alvarenga D.O."/>
            <person name="Andreote A.P.D."/>
            <person name="Branco L.H.Z."/>
            <person name="Delbaje E."/>
            <person name="Cruz R.B."/>
            <person name="Varani A.M."/>
            <person name="Fiore M.F."/>
        </authorList>
    </citation>
    <scope>NUCLEOTIDE SEQUENCE [LARGE SCALE GENOMIC DNA]</scope>
    <source>
        <strain evidence="3 4">CENA67</strain>
    </source>
</reference>
<dbReference type="InterPro" id="IPR004045">
    <property type="entry name" value="Glutathione_S-Trfase_N"/>
</dbReference>
<dbReference type="Gene3D" id="1.20.1050.10">
    <property type="match status" value="1"/>
</dbReference>
<evidence type="ECO:0000313" key="4">
    <source>
        <dbReference type="Proteomes" id="UP000632766"/>
    </source>
</evidence>
<dbReference type="SFLD" id="SFLDS00019">
    <property type="entry name" value="Glutathione_Transferase_(cytos"/>
    <property type="match status" value="1"/>
</dbReference>
<sequence length="222" mass="25633">MLKFYYNPVSPNVRRVWLTLLEKEIPFETVLVKLNGDQLKPNFLQINPFHHIPVIVDDGFRVVESLAILDYLESKYPTPAMLPTDPQQLATVRMVQMVTANELFPKVISLIYESEDSPQFAEAKQHIDQVLKFFTVALGTGTFFGSQQLTLADIVAGAVVPLLPRLGINLDDYPELQAWYERLMQRPAWQKTEISAEDFEQFKRRVRVLVKLHRHKLNQANK</sequence>
<feature type="domain" description="GST C-terminal" evidence="2">
    <location>
        <begin position="85"/>
        <end position="206"/>
    </location>
</feature>
<dbReference type="RefSeq" id="WP_198126501.1">
    <property type="nucleotide sequence ID" value="NZ_JAECZC010000049.1"/>
</dbReference>
<dbReference type="InterPro" id="IPR036282">
    <property type="entry name" value="Glutathione-S-Trfase_C_sf"/>
</dbReference>